<dbReference type="EMBL" id="SFCI01002157">
    <property type="protein sequence ID" value="TFY74312.1"/>
    <property type="molecule type" value="Genomic_DNA"/>
</dbReference>
<evidence type="ECO:0000313" key="2">
    <source>
        <dbReference type="EMBL" id="TFY74312.1"/>
    </source>
</evidence>
<dbReference type="InterPro" id="IPR000994">
    <property type="entry name" value="Pept_M24"/>
</dbReference>
<organism evidence="2 3">
    <name type="scientific">Hericium alpestre</name>
    <dbReference type="NCBI Taxonomy" id="135208"/>
    <lineage>
        <taxon>Eukaryota</taxon>
        <taxon>Fungi</taxon>
        <taxon>Dikarya</taxon>
        <taxon>Basidiomycota</taxon>
        <taxon>Agaricomycotina</taxon>
        <taxon>Agaricomycetes</taxon>
        <taxon>Russulales</taxon>
        <taxon>Hericiaceae</taxon>
        <taxon>Hericium</taxon>
    </lineage>
</organism>
<dbReference type="Gene3D" id="3.90.230.10">
    <property type="entry name" value="Creatinase/methionine aminopeptidase superfamily"/>
    <property type="match status" value="1"/>
</dbReference>
<name>A0A4Y9ZI39_9AGAM</name>
<dbReference type="Pfam" id="PF00557">
    <property type="entry name" value="Peptidase_M24"/>
    <property type="match status" value="1"/>
</dbReference>
<reference evidence="2 3" key="1">
    <citation type="submission" date="2019-02" db="EMBL/GenBank/DDBJ databases">
        <title>Genome sequencing of the rare red list fungi Hericium alpestre (H. flagellum).</title>
        <authorList>
            <person name="Buettner E."/>
            <person name="Kellner H."/>
        </authorList>
    </citation>
    <scope>NUCLEOTIDE SEQUENCE [LARGE SCALE GENOMIC DNA]</scope>
    <source>
        <strain evidence="2 3">DSM 108284</strain>
    </source>
</reference>
<dbReference type="STRING" id="135208.A0A4Y9ZI39"/>
<gene>
    <name evidence="2" type="ORF">EWM64_g9699</name>
</gene>
<accession>A0A4Y9ZI39</accession>
<proteinExistence type="predicted"/>
<evidence type="ECO:0000313" key="3">
    <source>
        <dbReference type="Proteomes" id="UP000298061"/>
    </source>
</evidence>
<protein>
    <recommendedName>
        <fullName evidence="1">Peptidase M24 domain-containing protein</fullName>
    </recommendedName>
</protein>
<comment type="caution">
    <text evidence="2">The sequence shown here is derived from an EMBL/GenBank/DDBJ whole genome shotgun (WGS) entry which is preliminary data.</text>
</comment>
<dbReference type="Proteomes" id="UP000298061">
    <property type="component" value="Unassembled WGS sequence"/>
</dbReference>
<dbReference type="InterPro" id="IPR036005">
    <property type="entry name" value="Creatinase/aminopeptidase-like"/>
</dbReference>
<evidence type="ECO:0000259" key="1">
    <source>
        <dbReference type="Pfam" id="PF00557"/>
    </source>
</evidence>
<dbReference type="OrthoDB" id="3632757at2759"/>
<dbReference type="AlphaFoldDB" id="A0A4Y9ZI39"/>
<feature type="non-terminal residue" evidence="2">
    <location>
        <position position="1"/>
    </location>
</feature>
<sequence length="325" mass="36959">LERFEPRRIALNIDRDIAFGGGLHVGELDVLREELGAKWMDRTVNEPMLGVEFVARRVPGQIGYYRMMQESIWAMIEEAFSERVVQPGVTTTTDIEWWFLEKMQEQNVSTWAHPRVSVLTEESFPGWEGSSSTIHEGDLLHVDFGMTAMGLNTDTQHMAYVLCASAGETDAPASITAGLRKSNRMQDIQLEVMCPGMTGNEVLTVCLEKMREEGIEGQVYSHPIGDWGHAPGAVMGFTNLPTYVPVLGELPVLPDTYYSIELYAYHFIPERNETIRFRQEEDVHWVEESGRWEFVFGRQEKLHLVNWTRVDAPALDSVHVLNVQN</sequence>
<dbReference type="SUPFAM" id="SSF55920">
    <property type="entry name" value="Creatinase/aminopeptidase"/>
    <property type="match status" value="1"/>
</dbReference>
<keyword evidence="3" id="KW-1185">Reference proteome</keyword>
<feature type="domain" description="Peptidase M24" evidence="1">
    <location>
        <begin position="76"/>
        <end position="277"/>
    </location>
</feature>